<keyword evidence="7 9" id="KW-0472">Membrane</keyword>
<protein>
    <submittedName>
        <fullName evidence="10">AI-2E family transporter</fullName>
    </submittedName>
</protein>
<dbReference type="PANTHER" id="PTHR21716">
    <property type="entry name" value="TRANSMEMBRANE PROTEIN"/>
    <property type="match status" value="1"/>
</dbReference>
<evidence type="ECO:0000256" key="9">
    <source>
        <dbReference type="SAM" id="Phobius"/>
    </source>
</evidence>
<feature type="compositionally biased region" description="Low complexity" evidence="8">
    <location>
        <begin position="160"/>
        <end position="176"/>
    </location>
</feature>
<feature type="transmembrane region" description="Helical" evidence="9">
    <location>
        <begin position="53"/>
        <end position="74"/>
    </location>
</feature>
<evidence type="ECO:0000256" key="3">
    <source>
        <dbReference type="ARBA" id="ARBA00022448"/>
    </source>
</evidence>
<evidence type="ECO:0000256" key="5">
    <source>
        <dbReference type="ARBA" id="ARBA00022692"/>
    </source>
</evidence>
<comment type="caution">
    <text evidence="10">The sequence shown here is derived from an EMBL/GenBank/DDBJ whole genome shotgun (WGS) entry which is preliminary data.</text>
</comment>
<sequence>MAPVHDVSSLPAPPVLSPSRSNPDIARPSTASLLTLVVLAGLLYVGREIFMPLAVAILLTFTLAPIVGFLRKWSVPKAPAVILTVTVAFTIIGLFSFIIASQVTSLASNLPTYQANIVQKVQSLKELGAGGGMIDRINRAVARIGAEIEKTTPATRAEDAPAPASEAAPAQPKQQPVPVEIVTREGPVEILRNVIVPLVSPFATAGLIIVVVIFMLLEREDLRDRFIRLVGAGDLYRTTEALQDAGARVGHYLLMQLVVNTLYAVPIALGLWLLGIPNAMLWGLLTLALRFVPYIGPVIGMMIPLFLAVAVSPGWTLLLWTAALFIVVELISNNVIEPWLYGSRTGLSAMAIIVAAIVWTSLWGPVGLVLSTPITVCLMVLGRHVPQFAFLDVLLGNKPVLEPHQRLYQRLLAGDPHEATDNAEDYLETEYLVDYYGRIGLPALRMGETDRQRGVLDEEQRARFAATAQVLVANLTDIALEEEAEEDNGRTEATDADGPAPAAGAASRLQRGVLARLRVGKEPETGASDAEKPAEPEPSALVLPDGEGRHLLLIGGRSELDDVAAAMLAQTLEAQGAEARVAASSDIAGFGRLELPLDETDTVVIAYLNVASAAHARQTVRRLKRARPALRVGVFVPLDEADPPLPFDAPAIYADFIATRLRDAVRLALADAAPDAGVDRRLFTRRVARPLRAPRQPAVSEA</sequence>
<feature type="transmembrane region" description="Helical" evidence="9">
    <location>
        <begin position="80"/>
        <end position="100"/>
    </location>
</feature>
<keyword evidence="6 9" id="KW-1133">Transmembrane helix</keyword>
<evidence type="ECO:0000313" key="10">
    <source>
        <dbReference type="EMBL" id="MFC3636169.1"/>
    </source>
</evidence>
<keyword evidence="11" id="KW-1185">Reference proteome</keyword>
<dbReference type="PANTHER" id="PTHR21716:SF53">
    <property type="entry name" value="PERMEASE PERM-RELATED"/>
    <property type="match status" value="1"/>
</dbReference>
<keyword evidence="5 9" id="KW-0812">Transmembrane</keyword>
<feature type="transmembrane region" description="Helical" evidence="9">
    <location>
        <begin position="348"/>
        <end position="370"/>
    </location>
</feature>
<dbReference type="InterPro" id="IPR002549">
    <property type="entry name" value="AI-2E-like"/>
</dbReference>
<evidence type="ECO:0000256" key="2">
    <source>
        <dbReference type="ARBA" id="ARBA00009773"/>
    </source>
</evidence>
<dbReference type="Proteomes" id="UP001595704">
    <property type="component" value="Unassembled WGS sequence"/>
</dbReference>
<feature type="region of interest" description="Disordered" evidence="8">
    <location>
        <begin position="1"/>
        <end position="23"/>
    </location>
</feature>
<name>A0ABV7UC49_9HYPH</name>
<dbReference type="EMBL" id="JBHRYC010000023">
    <property type="protein sequence ID" value="MFC3636169.1"/>
    <property type="molecule type" value="Genomic_DNA"/>
</dbReference>
<feature type="region of interest" description="Disordered" evidence="8">
    <location>
        <begin position="523"/>
        <end position="543"/>
    </location>
</feature>
<keyword evidence="3" id="KW-0813">Transport</keyword>
<dbReference type="RefSeq" id="WP_376853076.1">
    <property type="nucleotide sequence ID" value="NZ_JBHRYC010000023.1"/>
</dbReference>
<feature type="region of interest" description="Disordered" evidence="8">
    <location>
        <begin position="483"/>
        <end position="507"/>
    </location>
</feature>
<feature type="transmembrane region" description="Helical" evidence="9">
    <location>
        <begin position="317"/>
        <end position="336"/>
    </location>
</feature>
<dbReference type="Pfam" id="PF01594">
    <property type="entry name" value="AI-2E_transport"/>
    <property type="match status" value="2"/>
</dbReference>
<feature type="region of interest" description="Disordered" evidence="8">
    <location>
        <begin position="152"/>
        <end position="176"/>
    </location>
</feature>
<feature type="transmembrane region" description="Helical" evidence="9">
    <location>
        <begin position="291"/>
        <end position="311"/>
    </location>
</feature>
<feature type="compositionally biased region" description="Low complexity" evidence="8">
    <location>
        <begin position="496"/>
        <end position="506"/>
    </location>
</feature>
<evidence type="ECO:0000256" key="4">
    <source>
        <dbReference type="ARBA" id="ARBA00022475"/>
    </source>
</evidence>
<evidence type="ECO:0000313" key="11">
    <source>
        <dbReference type="Proteomes" id="UP001595704"/>
    </source>
</evidence>
<reference evidence="11" key="1">
    <citation type="journal article" date="2019" name="Int. J. Syst. Evol. Microbiol.">
        <title>The Global Catalogue of Microorganisms (GCM) 10K type strain sequencing project: providing services to taxonomists for standard genome sequencing and annotation.</title>
        <authorList>
            <consortium name="The Broad Institute Genomics Platform"/>
            <consortium name="The Broad Institute Genome Sequencing Center for Infectious Disease"/>
            <person name="Wu L."/>
            <person name="Ma J."/>
        </authorList>
    </citation>
    <scope>NUCLEOTIDE SEQUENCE [LARGE SCALE GENOMIC DNA]</scope>
    <source>
        <strain evidence="11">KCTC 42282</strain>
    </source>
</reference>
<feature type="transmembrane region" description="Helical" evidence="9">
    <location>
        <begin position="194"/>
        <end position="217"/>
    </location>
</feature>
<feature type="compositionally biased region" description="Basic and acidic residues" evidence="8">
    <location>
        <begin position="523"/>
        <end position="535"/>
    </location>
</feature>
<keyword evidence="4" id="KW-1003">Cell membrane</keyword>
<comment type="similarity">
    <text evidence="2">Belongs to the autoinducer-2 exporter (AI-2E) (TC 2.A.86) family.</text>
</comment>
<evidence type="ECO:0000256" key="8">
    <source>
        <dbReference type="SAM" id="MobiDB-lite"/>
    </source>
</evidence>
<organism evidence="10 11">
    <name type="scientific">Camelimonas fluminis</name>
    <dbReference type="NCBI Taxonomy" id="1576911"/>
    <lineage>
        <taxon>Bacteria</taxon>
        <taxon>Pseudomonadati</taxon>
        <taxon>Pseudomonadota</taxon>
        <taxon>Alphaproteobacteria</taxon>
        <taxon>Hyphomicrobiales</taxon>
        <taxon>Chelatococcaceae</taxon>
        <taxon>Camelimonas</taxon>
    </lineage>
</organism>
<evidence type="ECO:0000256" key="1">
    <source>
        <dbReference type="ARBA" id="ARBA00004651"/>
    </source>
</evidence>
<evidence type="ECO:0000256" key="6">
    <source>
        <dbReference type="ARBA" id="ARBA00022989"/>
    </source>
</evidence>
<feature type="transmembrane region" description="Helical" evidence="9">
    <location>
        <begin position="25"/>
        <end position="46"/>
    </location>
</feature>
<proteinExistence type="inferred from homology"/>
<evidence type="ECO:0000256" key="7">
    <source>
        <dbReference type="ARBA" id="ARBA00023136"/>
    </source>
</evidence>
<accession>A0ABV7UC49</accession>
<gene>
    <name evidence="10" type="ORF">ACFONL_02055</name>
</gene>
<comment type="subcellular location">
    <subcellularLocation>
        <location evidence="1">Cell membrane</location>
        <topology evidence="1">Multi-pass membrane protein</topology>
    </subcellularLocation>
</comment>
<feature type="transmembrane region" description="Helical" evidence="9">
    <location>
        <begin position="262"/>
        <end position="284"/>
    </location>
</feature>